<keyword evidence="1" id="KW-0449">Lipoprotein</keyword>
<dbReference type="Proteomes" id="UP001236663">
    <property type="component" value="Unassembled WGS sequence"/>
</dbReference>
<name>A0ABT8C6W8_9BACT</name>
<evidence type="ECO:0000313" key="1">
    <source>
        <dbReference type="EMBL" id="MDN3688510.1"/>
    </source>
</evidence>
<protein>
    <submittedName>
        <fullName evidence="1">Outer membrane lipoprotein-sorting protein</fullName>
    </submittedName>
</protein>
<dbReference type="EMBL" id="JAUFQS010000010">
    <property type="protein sequence ID" value="MDN3688510.1"/>
    <property type="molecule type" value="Genomic_DNA"/>
</dbReference>
<accession>A0ABT8C6W8</accession>
<dbReference type="Gene3D" id="2.50.20.10">
    <property type="entry name" value="Lipoprotein localisation LolA/LolB/LppX"/>
    <property type="match status" value="1"/>
</dbReference>
<evidence type="ECO:0000313" key="2">
    <source>
        <dbReference type="Proteomes" id="UP001236663"/>
    </source>
</evidence>
<dbReference type="RefSeq" id="WP_163386805.1">
    <property type="nucleotide sequence ID" value="NZ_JAUFQS010000010.1"/>
</dbReference>
<reference evidence="2" key="1">
    <citation type="journal article" date="2019" name="Int. J. Syst. Evol. Microbiol.">
        <title>The Global Catalogue of Microorganisms (GCM) 10K type strain sequencing project: providing services to taxonomists for standard genome sequencing and annotation.</title>
        <authorList>
            <consortium name="The Broad Institute Genomics Platform"/>
            <consortium name="The Broad Institute Genome Sequencing Center for Infectious Disease"/>
            <person name="Wu L."/>
            <person name="Ma J."/>
        </authorList>
    </citation>
    <scope>NUCLEOTIDE SEQUENCE [LARGE SCALE GENOMIC DNA]</scope>
    <source>
        <strain evidence="2">CECT 7706</strain>
    </source>
</reference>
<comment type="caution">
    <text evidence="1">The sequence shown here is derived from an EMBL/GenBank/DDBJ whole genome shotgun (WGS) entry which is preliminary data.</text>
</comment>
<organism evidence="1 2">
    <name type="scientific">Cyclobacterium jeungdonense</name>
    <dbReference type="NCBI Taxonomy" id="708087"/>
    <lineage>
        <taxon>Bacteria</taxon>
        <taxon>Pseudomonadati</taxon>
        <taxon>Bacteroidota</taxon>
        <taxon>Cytophagia</taxon>
        <taxon>Cytophagales</taxon>
        <taxon>Cyclobacteriaceae</taxon>
        <taxon>Cyclobacterium</taxon>
    </lineage>
</organism>
<keyword evidence="2" id="KW-1185">Reference proteome</keyword>
<proteinExistence type="predicted"/>
<sequence length="166" mass="19075">MEVDFQGQSMIQAFDGEDAWWLFPMHTGPDPQSMPTEMAESMVKSNIEGDFIDYAKNGHTLELLGSSEVEGTPTYEIRLTKENGEVVYYYFDKKYFVPVMQKSEVETGPMKGQFFETYLSDYQEVDGIMIPYFTVVKVNGQTVQSITFQEVELNPEVDELIFSRPK</sequence>
<gene>
    <name evidence="1" type="ORF">QWZ15_11770</name>
</gene>